<evidence type="ECO:0000256" key="9">
    <source>
        <dbReference type="ARBA" id="ARBA00030407"/>
    </source>
</evidence>
<comment type="catalytic activity">
    <reaction evidence="12">
        <text>2 [molybdopterin-synthase sulfur-carrier protein]-C-terminal-Gly-aminoethanethioate + cyclic pyranopterin phosphate + H2O = molybdopterin + 2 [molybdopterin-synthase sulfur-carrier protein]-C-terminal Gly-Gly + 2 H(+)</text>
        <dbReference type="Rhea" id="RHEA:26333"/>
        <dbReference type="Rhea" id="RHEA-COMP:12202"/>
        <dbReference type="Rhea" id="RHEA-COMP:19907"/>
        <dbReference type="ChEBI" id="CHEBI:15377"/>
        <dbReference type="ChEBI" id="CHEBI:15378"/>
        <dbReference type="ChEBI" id="CHEBI:58698"/>
        <dbReference type="ChEBI" id="CHEBI:59648"/>
        <dbReference type="ChEBI" id="CHEBI:90778"/>
        <dbReference type="ChEBI" id="CHEBI:232372"/>
        <dbReference type="EC" id="2.8.1.12"/>
    </reaction>
</comment>
<dbReference type="NCBIfam" id="NF007959">
    <property type="entry name" value="PRK10678.1"/>
    <property type="match status" value="1"/>
</dbReference>
<evidence type="ECO:0000256" key="10">
    <source>
        <dbReference type="ARBA" id="ARBA00030781"/>
    </source>
</evidence>
<dbReference type="GO" id="GO:0006777">
    <property type="term" value="P:Mo-molybdopterin cofactor biosynthetic process"/>
    <property type="evidence" value="ECO:0007669"/>
    <property type="project" value="UniProtKB-KW"/>
</dbReference>
<dbReference type="GO" id="GO:0030366">
    <property type="term" value="F:molybdopterin synthase activity"/>
    <property type="evidence" value="ECO:0007669"/>
    <property type="project" value="UniProtKB-EC"/>
</dbReference>
<evidence type="ECO:0000256" key="4">
    <source>
        <dbReference type="ARBA" id="ARBA00013858"/>
    </source>
</evidence>
<evidence type="ECO:0000313" key="15">
    <source>
        <dbReference type="Proteomes" id="UP000824248"/>
    </source>
</evidence>
<dbReference type="Gene3D" id="3.90.1170.40">
    <property type="entry name" value="Molybdopterin biosynthesis MoaE subunit"/>
    <property type="match status" value="1"/>
</dbReference>
<keyword evidence="6" id="KW-0501">Molybdenum cofactor biosynthesis</keyword>
<evidence type="ECO:0000256" key="11">
    <source>
        <dbReference type="ARBA" id="ARBA00032474"/>
    </source>
</evidence>
<evidence type="ECO:0000256" key="12">
    <source>
        <dbReference type="ARBA" id="ARBA00049878"/>
    </source>
</evidence>
<comment type="pathway">
    <text evidence="1">Cofactor biosynthesis; molybdopterin biosynthesis.</text>
</comment>
<name>A0A9D1WNU8_9GAMM</name>
<feature type="compositionally biased region" description="Basic and acidic residues" evidence="13">
    <location>
        <begin position="156"/>
        <end position="167"/>
    </location>
</feature>
<feature type="region of interest" description="Disordered" evidence="13">
    <location>
        <begin position="137"/>
        <end position="167"/>
    </location>
</feature>
<protein>
    <recommendedName>
        <fullName evidence="4">Molybdopterin synthase catalytic subunit</fullName>
        <ecNumber evidence="3">2.8.1.12</ecNumber>
    </recommendedName>
    <alternativeName>
        <fullName evidence="10">MPT synthase subunit 2</fullName>
    </alternativeName>
    <alternativeName>
        <fullName evidence="8">Molybdenum cofactor biosynthesis protein E</fullName>
    </alternativeName>
    <alternativeName>
        <fullName evidence="9">Molybdopterin-converting factor large subunit</fullName>
    </alternativeName>
    <alternativeName>
        <fullName evidence="11">Molybdopterin-converting factor subunit 2</fullName>
    </alternativeName>
</protein>
<dbReference type="InterPro" id="IPR003448">
    <property type="entry name" value="Mopterin_biosynth_MoaE"/>
</dbReference>
<evidence type="ECO:0000256" key="7">
    <source>
        <dbReference type="ARBA" id="ARBA00026066"/>
    </source>
</evidence>
<evidence type="ECO:0000256" key="2">
    <source>
        <dbReference type="ARBA" id="ARBA00005426"/>
    </source>
</evidence>
<dbReference type="AlphaFoldDB" id="A0A9D1WNU8"/>
<accession>A0A9D1WNU8</accession>
<evidence type="ECO:0000256" key="3">
    <source>
        <dbReference type="ARBA" id="ARBA00011950"/>
    </source>
</evidence>
<dbReference type="Proteomes" id="UP000824248">
    <property type="component" value="Unassembled WGS sequence"/>
</dbReference>
<dbReference type="FunFam" id="3.90.1170.40:FF:000001">
    <property type="entry name" value="Molybdopterin synthase catalytic subunit MoaE"/>
    <property type="match status" value="1"/>
</dbReference>
<evidence type="ECO:0000256" key="1">
    <source>
        <dbReference type="ARBA" id="ARBA00005046"/>
    </source>
</evidence>
<dbReference type="CDD" id="cd00756">
    <property type="entry name" value="MoaE"/>
    <property type="match status" value="1"/>
</dbReference>
<evidence type="ECO:0000256" key="13">
    <source>
        <dbReference type="SAM" id="MobiDB-lite"/>
    </source>
</evidence>
<evidence type="ECO:0000256" key="8">
    <source>
        <dbReference type="ARBA" id="ARBA00029745"/>
    </source>
</evidence>
<dbReference type="InterPro" id="IPR036563">
    <property type="entry name" value="MoaE_sf"/>
</dbReference>
<comment type="subunit">
    <text evidence="7">Heterotetramer of 2 MoaD subunits and 2 MoaE subunits. Also stable as homodimer. The enzyme changes between these two forms during catalysis.</text>
</comment>
<dbReference type="EC" id="2.8.1.12" evidence="3"/>
<gene>
    <name evidence="14" type="primary">moaE</name>
    <name evidence="14" type="ORF">H9854_08880</name>
</gene>
<evidence type="ECO:0000256" key="6">
    <source>
        <dbReference type="ARBA" id="ARBA00023150"/>
    </source>
</evidence>
<reference evidence="14" key="2">
    <citation type="submission" date="2021-04" db="EMBL/GenBank/DDBJ databases">
        <authorList>
            <person name="Gilroy R."/>
        </authorList>
    </citation>
    <scope>NUCLEOTIDE SEQUENCE</scope>
    <source>
        <strain evidence="14">1193</strain>
    </source>
</reference>
<dbReference type="SUPFAM" id="SSF54690">
    <property type="entry name" value="Molybdopterin synthase subunit MoaE"/>
    <property type="match status" value="1"/>
</dbReference>
<dbReference type="Pfam" id="PF02391">
    <property type="entry name" value="MoaE"/>
    <property type="match status" value="1"/>
</dbReference>
<evidence type="ECO:0000256" key="5">
    <source>
        <dbReference type="ARBA" id="ARBA00022679"/>
    </source>
</evidence>
<organism evidence="14 15">
    <name type="scientific">Candidatus Halomonas stercoripullorum</name>
    <dbReference type="NCBI Taxonomy" id="2838617"/>
    <lineage>
        <taxon>Bacteria</taxon>
        <taxon>Pseudomonadati</taxon>
        <taxon>Pseudomonadota</taxon>
        <taxon>Gammaproteobacteria</taxon>
        <taxon>Oceanospirillales</taxon>
        <taxon>Halomonadaceae</taxon>
        <taxon>Halomonas</taxon>
    </lineage>
</organism>
<comment type="caution">
    <text evidence="14">The sequence shown here is derived from an EMBL/GenBank/DDBJ whole genome shotgun (WGS) entry which is preliminary data.</text>
</comment>
<dbReference type="EMBL" id="DXFC01000267">
    <property type="protein sequence ID" value="HIX62329.1"/>
    <property type="molecule type" value="Genomic_DNA"/>
</dbReference>
<sequence length="167" mass="18861">MIRVQQAPFDSGEEQRQLWAARRDIGAVVCFTGLVRDFNERPDVTALTLEHYPGMTEAALEQIVAEAESRWPLQGVRLIHRVGCLTPGEPIVMVAVASAHRRAAFEACDFIMDYLKTRAPFWKKEESMTGGYWVSERESDHRDAQRWAGPIAEQEATGRKSDNDDSP</sequence>
<reference evidence="14" key="1">
    <citation type="journal article" date="2021" name="PeerJ">
        <title>Extensive microbial diversity within the chicken gut microbiome revealed by metagenomics and culture.</title>
        <authorList>
            <person name="Gilroy R."/>
            <person name="Ravi A."/>
            <person name="Getino M."/>
            <person name="Pursley I."/>
            <person name="Horton D.L."/>
            <person name="Alikhan N.F."/>
            <person name="Baker D."/>
            <person name="Gharbi K."/>
            <person name="Hall N."/>
            <person name="Watson M."/>
            <person name="Adriaenssens E.M."/>
            <person name="Foster-Nyarko E."/>
            <person name="Jarju S."/>
            <person name="Secka A."/>
            <person name="Antonio M."/>
            <person name="Oren A."/>
            <person name="Chaudhuri R.R."/>
            <person name="La Ragione R."/>
            <person name="Hildebrand F."/>
            <person name="Pallen M.J."/>
        </authorList>
    </citation>
    <scope>NUCLEOTIDE SEQUENCE</scope>
    <source>
        <strain evidence="14">1193</strain>
    </source>
</reference>
<keyword evidence="5 14" id="KW-0808">Transferase</keyword>
<evidence type="ECO:0000313" key="14">
    <source>
        <dbReference type="EMBL" id="HIX62329.1"/>
    </source>
</evidence>
<comment type="similarity">
    <text evidence="2">Belongs to the MoaE family.</text>
</comment>
<dbReference type="PANTHER" id="PTHR23404">
    <property type="entry name" value="MOLYBDOPTERIN SYNTHASE RELATED"/>
    <property type="match status" value="1"/>
</dbReference>
<proteinExistence type="inferred from homology"/>